<evidence type="ECO:0000313" key="2">
    <source>
        <dbReference type="Proteomes" id="UP001152531"/>
    </source>
</evidence>
<sequence>MNSSNIISLKDTKVFNPIKVGNIELSHRIALPSLTRLRASVDNIPSDLNLKYYDDRSQTPGTLVMTEGLVVSPELGTIRHVAGIFSDKQVEAWKRITDKVHENGSFIGAQLVAFGRSSEASYMKELGYDMLGVMAEHIDSQTQKYAEDAGESIRQITEEEIKEILLRDFIRASQNSFDAGFDFVEIHACSGYFLDTFLQSSSNRRTDKYGGSIENRARLILEVVDILVAKFGASKLALRISPWNYYQEMKGEFDDCHPYAQFSYLLKELQKRAESGNELAWISTVEPRVSGSEDSAVKSSVSNNFMYDIWKGKIFRSGGYGYSAPDFETVLNHVDNDRTILGFGRLFTSNPDLVDRLKNGWDLSIYDRDTFYLYVNWGYNTFNKYGEDIKFSEEQEMARTPKALV</sequence>
<reference evidence="1" key="1">
    <citation type="submission" date="2022-06" db="EMBL/GenBank/DDBJ databases">
        <authorList>
            <person name="Legras J.-L."/>
            <person name="Devillers H."/>
            <person name="Grondin C."/>
        </authorList>
    </citation>
    <scope>NUCLEOTIDE SEQUENCE</scope>
    <source>
        <strain evidence="1">CLIB 1444</strain>
    </source>
</reference>
<accession>A0ACA9YFA3</accession>
<name>A0ACA9YFA3_9ASCO</name>
<comment type="caution">
    <text evidence="1">The sequence shown here is derived from an EMBL/GenBank/DDBJ whole genome shotgun (WGS) entry which is preliminary data.</text>
</comment>
<evidence type="ECO:0000313" key="1">
    <source>
        <dbReference type="EMBL" id="CAH6723768.1"/>
    </source>
</evidence>
<dbReference type="Proteomes" id="UP001152531">
    <property type="component" value="Unassembled WGS sequence"/>
</dbReference>
<dbReference type="EMBL" id="CALSDN010000020">
    <property type="protein sequence ID" value="CAH6723768.1"/>
    <property type="molecule type" value="Genomic_DNA"/>
</dbReference>
<organism evidence="1 2">
    <name type="scientific">[Candida] jaroonii</name>
    <dbReference type="NCBI Taxonomy" id="467808"/>
    <lineage>
        <taxon>Eukaryota</taxon>
        <taxon>Fungi</taxon>
        <taxon>Dikarya</taxon>
        <taxon>Ascomycota</taxon>
        <taxon>Saccharomycotina</taxon>
        <taxon>Pichiomycetes</taxon>
        <taxon>Debaryomycetaceae</taxon>
        <taxon>Yamadazyma</taxon>
    </lineage>
</organism>
<protein>
    <submittedName>
        <fullName evidence="1">Probable NADPH dehydrogenase</fullName>
    </submittedName>
</protein>
<proteinExistence type="predicted"/>
<keyword evidence="2" id="KW-1185">Reference proteome</keyword>
<gene>
    <name evidence="1" type="ORF">CLIB1444_20S00320</name>
</gene>